<feature type="non-terminal residue" evidence="2">
    <location>
        <position position="120"/>
    </location>
</feature>
<evidence type="ECO:0008006" key="3">
    <source>
        <dbReference type="Google" id="ProtNLM"/>
    </source>
</evidence>
<feature type="transmembrane region" description="Helical" evidence="1">
    <location>
        <begin position="7"/>
        <end position="28"/>
    </location>
</feature>
<dbReference type="Pfam" id="PF07963">
    <property type="entry name" value="N_methyl"/>
    <property type="match status" value="1"/>
</dbReference>
<evidence type="ECO:0000313" key="2">
    <source>
        <dbReference type="EMBL" id="SVD91843.1"/>
    </source>
</evidence>
<protein>
    <recommendedName>
        <fullName evidence="3">Prepilin-type N-terminal cleavage/methylation domain-containing protein</fullName>
    </recommendedName>
</protein>
<organism evidence="2">
    <name type="scientific">marine metagenome</name>
    <dbReference type="NCBI Taxonomy" id="408172"/>
    <lineage>
        <taxon>unclassified sequences</taxon>
        <taxon>metagenomes</taxon>
        <taxon>ecological metagenomes</taxon>
    </lineage>
</organism>
<proteinExistence type="predicted"/>
<dbReference type="InterPro" id="IPR012902">
    <property type="entry name" value="N_methyl_site"/>
</dbReference>
<sequence>VTIQKKGFTILEVLISLSILVLTLMALYQSFSTSIFILSSTNNLWKAISFAQNELLKSERATVSPPVSINQGEFESESGMSGFRWKKFVRDTKPFPGIEIRQINYQLLWNEGKHVYTYDA</sequence>
<keyword evidence="1" id="KW-0472">Membrane</keyword>
<dbReference type="AlphaFoldDB" id="A0A382Z8P8"/>
<name>A0A382Z8P8_9ZZZZ</name>
<feature type="non-terminal residue" evidence="2">
    <location>
        <position position="1"/>
    </location>
</feature>
<accession>A0A382Z8P8</accession>
<gene>
    <name evidence="2" type="ORF">METZ01_LOCUS444697</name>
</gene>
<evidence type="ECO:0000256" key="1">
    <source>
        <dbReference type="SAM" id="Phobius"/>
    </source>
</evidence>
<keyword evidence="1" id="KW-1133">Transmembrane helix</keyword>
<dbReference type="NCBIfam" id="TIGR02532">
    <property type="entry name" value="IV_pilin_GFxxxE"/>
    <property type="match status" value="1"/>
</dbReference>
<keyword evidence="1" id="KW-0812">Transmembrane</keyword>
<reference evidence="2" key="1">
    <citation type="submission" date="2018-05" db="EMBL/GenBank/DDBJ databases">
        <authorList>
            <person name="Lanie J.A."/>
            <person name="Ng W.-L."/>
            <person name="Kazmierczak K.M."/>
            <person name="Andrzejewski T.M."/>
            <person name="Davidsen T.M."/>
            <person name="Wayne K.J."/>
            <person name="Tettelin H."/>
            <person name="Glass J.I."/>
            <person name="Rusch D."/>
            <person name="Podicherti R."/>
            <person name="Tsui H.-C.T."/>
            <person name="Winkler M.E."/>
        </authorList>
    </citation>
    <scope>NUCLEOTIDE SEQUENCE</scope>
</reference>
<dbReference type="EMBL" id="UINC01181905">
    <property type="protein sequence ID" value="SVD91843.1"/>
    <property type="molecule type" value="Genomic_DNA"/>
</dbReference>